<proteinExistence type="inferred from homology"/>
<evidence type="ECO:0000259" key="4">
    <source>
        <dbReference type="Pfam" id="PF01420"/>
    </source>
</evidence>
<dbReference type="PANTHER" id="PTHR43140:SF1">
    <property type="entry name" value="TYPE I RESTRICTION ENZYME ECOKI SPECIFICITY SUBUNIT"/>
    <property type="match status" value="1"/>
</dbReference>
<keyword evidence="5" id="KW-0378">Hydrolase</keyword>
<keyword evidence="2" id="KW-0680">Restriction system</keyword>
<gene>
    <name evidence="5" type="ORF">KDD93_09015</name>
</gene>
<evidence type="ECO:0000313" key="5">
    <source>
        <dbReference type="EMBL" id="MBR8464699.1"/>
    </source>
</evidence>
<dbReference type="SUPFAM" id="SSF116734">
    <property type="entry name" value="DNA methylase specificity domain"/>
    <property type="match status" value="1"/>
</dbReference>
<dbReference type="InterPro" id="IPR044946">
    <property type="entry name" value="Restrct_endonuc_typeI_TRD_sf"/>
</dbReference>
<dbReference type="Proteomes" id="UP000682951">
    <property type="component" value="Unassembled WGS sequence"/>
</dbReference>
<dbReference type="GO" id="GO:0004519">
    <property type="term" value="F:endonuclease activity"/>
    <property type="evidence" value="ECO:0007669"/>
    <property type="project" value="UniProtKB-KW"/>
</dbReference>
<sequence length="128" mass="14718">MLISASGTIGKAVIFNGEPSYYQDSNIVWLARDGNEVLNKYLYYFYSTNPWKIEQGGTIQRLYNRIIEQTKIPIPPMEIQNEIVKILDAFTKLEAELKARRRQYEFYRNSLLDFGSPKSPGGGQSLKC</sequence>
<evidence type="ECO:0000313" key="6">
    <source>
        <dbReference type="Proteomes" id="UP000682951"/>
    </source>
</evidence>
<reference evidence="5 6" key="1">
    <citation type="submission" date="2021-04" db="EMBL/GenBank/DDBJ databases">
        <title>Molecular and phenotypic characterization and identification of bacterial isolates recovered from the Anatolian ground squirrels (Spermophilus xanthoprymnus) and which have the potential to form a new species in the Campylobacter genus.</title>
        <authorList>
            <person name="Aydin F."/>
            <person name="Abay S."/>
            <person name="Kayman T."/>
            <person name="Karakaya E."/>
            <person name="Mustak H.K."/>
            <person name="Mustak I.B."/>
            <person name="Bilgin N."/>
            <person name="Duzler A."/>
            <person name="Sahin O."/>
            <person name="Guran O."/>
            <person name="Saticioglu I.B."/>
        </authorList>
    </citation>
    <scope>NUCLEOTIDE SEQUENCE [LARGE SCALE GENOMIC DNA]</scope>
    <source>
        <strain evidence="6">faydin-G24</strain>
    </source>
</reference>
<name>A0ABS5HKD2_9BACT</name>
<accession>A0ABS5HKD2</accession>
<dbReference type="InterPro" id="IPR000055">
    <property type="entry name" value="Restrct_endonuc_typeI_TRD"/>
</dbReference>
<dbReference type="PANTHER" id="PTHR43140">
    <property type="entry name" value="TYPE-1 RESTRICTION ENZYME ECOKI SPECIFICITY PROTEIN"/>
    <property type="match status" value="1"/>
</dbReference>
<dbReference type="Pfam" id="PF01420">
    <property type="entry name" value="Methylase_S"/>
    <property type="match status" value="1"/>
</dbReference>
<evidence type="ECO:0000256" key="2">
    <source>
        <dbReference type="ARBA" id="ARBA00022747"/>
    </source>
</evidence>
<dbReference type="EMBL" id="JAGSSW010000012">
    <property type="protein sequence ID" value="MBR8464699.1"/>
    <property type="molecule type" value="Genomic_DNA"/>
</dbReference>
<feature type="domain" description="Type I restriction modification DNA specificity" evidence="4">
    <location>
        <begin position="2"/>
        <end position="100"/>
    </location>
</feature>
<dbReference type="GO" id="GO:0016787">
    <property type="term" value="F:hydrolase activity"/>
    <property type="evidence" value="ECO:0007669"/>
    <property type="project" value="UniProtKB-KW"/>
</dbReference>
<keyword evidence="3" id="KW-0238">DNA-binding</keyword>
<comment type="similarity">
    <text evidence="1">Belongs to the type-I restriction system S methylase family.</text>
</comment>
<keyword evidence="6" id="KW-1185">Reference proteome</keyword>
<comment type="caution">
    <text evidence="5">The sequence shown here is derived from an EMBL/GenBank/DDBJ whole genome shotgun (WGS) entry which is preliminary data.</text>
</comment>
<keyword evidence="5" id="KW-0255">Endonuclease</keyword>
<evidence type="ECO:0000256" key="3">
    <source>
        <dbReference type="ARBA" id="ARBA00023125"/>
    </source>
</evidence>
<evidence type="ECO:0000256" key="1">
    <source>
        <dbReference type="ARBA" id="ARBA00010923"/>
    </source>
</evidence>
<keyword evidence="5" id="KW-0540">Nuclease</keyword>
<dbReference type="EC" id="3.1.21.-" evidence="5"/>
<dbReference type="Gene3D" id="3.90.220.20">
    <property type="entry name" value="DNA methylase specificity domains"/>
    <property type="match status" value="1"/>
</dbReference>
<dbReference type="InterPro" id="IPR051212">
    <property type="entry name" value="Type-I_RE_S_subunit"/>
</dbReference>
<protein>
    <submittedName>
        <fullName evidence="5">Restriction endonuclease subunit S</fullName>
        <ecNumber evidence="5">3.1.21.-</ecNumber>
    </submittedName>
</protein>
<organism evidence="5 6">
    <name type="scientific">Campylobacter anatolicus</name>
    <dbReference type="NCBI Taxonomy" id="2829105"/>
    <lineage>
        <taxon>Bacteria</taxon>
        <taxon>Pseudomonadati</taxon>
        <taxon>Campylobacterota</taxon>
        <taxon>Epsilonproteobacteria</taxon>
        <taxon>Campylobacterales</taxon>
        <taxon>Campylobacteraceae</taxon>
        <taxon>Campylobacter</taxon>
    </lineage>
</organism>